<sequence>MSVLSLGPQFSCAQTAAGLRPGLRGDYYEGLNFEHLVHTQRDAHLDFDWHEQSPVPGVPATSFTVRWTGWLVPPVTGRYILHLTVDDGVRLWLDQRLLLNEWRGQYLSVYQVAIDLQAGHAYPLRLDYCQYSATTRLLLSWERPRQSEAPASWHTLWGLTTELLSSRYREVVPARALVTNWSPAPRPLVGPRPGTRPPAKLVTNLRQRRARPAPTLPRPQPRTPSEPLLVKRTHVVQLISAPRANARDTLARQLASGVAVTWHALYFPQGQATLLPAVAASLDTLVGVLRQYPHLRLEVQGHTDNQGDALLNQHLSYQRAVAVCTYLTAHGIAASRLQPRGFGDTQPVADNREPAQRPRNRRVVLQPIP</sequence>
<reference evidence="8 9" key="1">
    <citation type="submission" date="2020-04" db="EMBL/GenBank/DDBJ databases">
        <title>Hymenobacter polaris sp. nov., isolated from Arctic soil.</title>
        <authorList>
            <person name="Dahal R.H."/>
        </authorList>
    </citation>
    <scope>NUCLEOTIDE SEQUENCE [LARGE SCALE GENOMIC DNA]</scope>
    <source>
        <strain evidence="8 9">RP-2-7</strain>
    </source>
</reference>
<dbReference type="AlphaFoldDB" id="A0A7Y0AIT8"/>
<dbReference type="InterPro" id="IPR006664">
    <property type="entry name" value="OMP_bac"/>
</dbReference>
<dbReference type="EMBL" id="JABBGH010000004">
    <property type="protein sequence ID" value="NML67982.1"/>
    <property type="molecule type" value="Genomic_DNA"/>
</dbReference>
<dbReference type="Pfam" id="PF00691">
    <property type="entry name" value="OmpA"/>
    <property type="match status" value="1"/>
</dbReference>
<name>A0A7Y0AIT8_9BACT</name>
<keyword evidence="9" id="KW-1185">Reference proteome</keyword>
<dbReference type="SUPFAM" id="SSF56988">
    <property type="entry name" value="Anthrax protective antigen"/>
    <property type="match status" value="1"/>
</dbReference>
<evidence type="ECO:0000256" key="5">
    <source>
        <dbReference type="SAM" id="MobiDB-lite"/>
    </source>
</evidence>
<dbReference type="SMART" id="SM00758">
    <property type="entry name" value="PA14"/>
    <property type="match status" value="1"/>
</dbReference>
<dbReference type="PROSITE" id="PS51123">
    <property type="entry name" value="OMPA_2"/>
    <property type="match status" value="1"/>
</dbReference>
<gene>
    <name evidence="8" type="ORF">HHL22_22505</name>
</gene>
<evidence type="ECO:0000256" key="2">
    <source>
        <dbReference type="ARBA" id="ARBA00023136"/>
    </source>
</evidence>
<dbReference type="CDD" id="cd07185">
    <property type="entry name" value="OmpA_C-like"/>
    <property type="match status" value="1"/>
</dbReference>
<feature type="domain" description="PA14" evidence="7">
    <location>
        <begin position="18"/>
        <end position="155"/>
    </location>
</feature>
<dbReference type="Gene3D" id="3.30.1330.60">
    <property type="entry name" value="OmpA-like domain"/>
    <property type="match status" value="1"/>
</dbReference>
<dbReference type="Proteomes" id="UP000559626">
    <property type="component" value="Unassembled WGS sequence"/>
</dbReference>
<dbReference type="SUPFAM" id="SSF103088">
    <property type="entry name" value="OmpA-like"/>
    <property type="match status" value="1"/>
</dbReference>
<dbReference type="PRINTS" id="PR01021">
    <property type="entry name" value="OMPADOMAIN"/>
</dbReference>
<evidence type="ECO:0000313" key="9">
    <source>
        <dbReference type="Proteomes" id="UP000559626"/>
    </source>
</evidence>
<proteinExistence type="predicted"/>
<protein>
    <submittedName>
        <fullName evidence="8">OmpA family protein</fullName>
    </submittedName>
</protein>
<dbReference type="PANTHER" id="PTHR30329">
    <property type="entry name" value="STATOR ELEMENT OF FLAGELLAR MOTOR COMPLEX"/>
    <property type="match status" value="1"/>
</dbReference>
<dbReference type="InterPro" id="IPR037524">
    <property type="entry name" value="PA14/GLEYA"/>
</dbReference>
<keyword evidence="3" id="KW-0998">Cell outer membrane</keyword>
<evidence type="ECO:0000259" key="6">
    <source>
        <dbReference type="PROSITE" id="PS51123"/>
    </source>
</evidence>
<dbReference type="PROSITE" id="PS51820">
    <property type="entry name" value="PA14"/>
    <property type="match status" value="1"/>
</dbReference>
<evidence type="ECO:0000256" key="1">
    <source>
        <dbReference type="ARBA" id="ARBA00004442"/>
    </source>
</evidence>
<dbReference type="InterPro" id="IPR036737">
    <property type="entry name" value="OmpA-like_sf"/>
</dbReference>
<dbReference type="InterPro" id="IPR006665">
    <property type="entry name" value="OmpA-like"/>
</dbReference>
<evidence type="ECO:0000259" key="7">
    <source>
        <dbReference type="PROSITE" id="PS51820"/>
    </source>
</evidence>
<evidence type="ECO:0000313" key="8">
    <source>
        <dbReference type="EMBL" id="NML67982.1"/>
    </source>
</evidence>
<feature type="domain" description="OmpA-like" evidence="6">
    <location>
        <begin position="254"/>
        <end position="369"/>
    </location>
</feature>
<dbReference type="Gene3D" id="3.90.182.10">
    <property type="entry name" value="Toxin - Anthrax Protective Antigen,domain 1"/>
    <property type="match status" value="1"/>
</dbReference>
<feature type="region of interest" description="Disordered" evidence="5">
    <location>
        <begin position="339"/>
        <end position="369"/>
    </location>
</feature>
<comment type="subcellular location">
    <subcellularLocation>
        <location evidence="1">Cell outer membrane</location>
    </subcellularLocation>
</comment>
<accession>A0A7Y0AIT8</accession>
<dbReference type="InterPro" id="IPR011658">
    <property type="entry name" value="PA14_dom"/>
</dbReference>
<evidence type="ECO:0000256" key="4">
    <source>
        <dbReference type="PROSITE-ProRule" id="PRU00473"/>
    </source>
</evidence>
<comment type="caution">
    <text evidence="8">The sequence shown here is derived from an EMBL/GenBank/DDBJ whole genome shotgun (WGS) entry which is preliminary data.</text>
</comment>
<organism evidence="8 9">
    <name type="scientific">Hymenobacter polaris</name>
    <dbReference type="NCBI Taxonomy" id="2682546"/>
    <lineage>
        <taxon>Bacteria</taxon>
        <taxon>Pseudomonadati</taxon>
        <taxon>Bacteroidota</taxon>
        <taxon>Cytophagia</taxon>
        <taxon>Cytophagales</taxon>
        <taxon>Hymenobacteraceae</taxon>
        <taxon>Hymenobacter</taxon>
    </lineage>
</organism>
<dbReference type="GO" id="GO:0009279">
    <property type="term" value="C:cell outer membrane"/>
    <property type="evidence" value="ECO:0007669"/>
    <property type="project" value="UniProtKB-SubCell"/>
</dbReference>
<dbReference type="PANTHER" id="PTHR30329:SF21">
    <property type="entry name" value="LIPOPROTEIN YIAD-RELATED"/>
    <property type="match status" value="1"/>
</dbReference>
<dbReference type="InterPro" id="IPR050330">
    <property type="entry name" value="Bact_OuterMem_StrucFunc"/>
</dbReference>
<evidence type="ECO:0000256" key="3">
    <source>
        <dbReference type="ARBA" id="ARBA00023237"/>
    </source>
</evidence>
<keyword evidence="2 4" id="KW-0472">Membrane</keyword>
<dbReference type="Pfam" id="PF07691">
    <property type="entry name" value="PA14"/>
    <property type="match status" value="1"/>
</dbReference>